<name>A0A0D0ECV3_9AGAM</name>
<sequence>MITRLVKPFKRPICRMMRWRPYLVSYPLPSLSLSKPGQGRQVALHARSLQSLTRSVRTQARYEYIPREEPDEVSFTRPVGLATPRQLVQYLDEFVIGQENAKKVLSVAVFNHYNRARANLAAIEDQEDVSDWNGINPSDAPFGVMSAQIHPHPRRLAPPQLPLQPRAFPLFEKSNVLVIGPTGSGKTLLARTLARVLDVPFSVSDATSFTQAGYVGEDVDMAVQRLLQAANWDPVRASTGIVYIDEVDKIARKSGGTGTEGSRDVSGEGVQQALLRMMEGSVVTVQGKSPGTLEPPPSAASEGRSRPGARGQSPTPPRSETYNIDTSNVLFILSGAFVGLDTVVKRRVAKGSIGFTANLASKDDDLGSGEFIPFFTPNRRSLHNILDLVEPSDLVKYGFIPEFISRLPSLTTLAPLTIPDLRRILTEVRGSLVSQYTALFGYSGVEIRFTSAALDQICRKAAERGGGARGLRGIMETLLLEPMYEVPGSSIRYVLIDEDVVLQKKQAMYWTRGECSAFWAAWANEEQLVTKTQK</sequence>
<dbReference type="FunFam" id="1.10.8.60:FF:000138">
    <property type="entry name" value="ATP-dependent Clp protease ATP-binding subunit ClpX"/>
    <property type="match status" value="1"/>
</dbReference>
<dbReference type="SMART" id="SM01086">
    <property type="entry name" value="ClpB_D2-small"/>
    <property type="match status" value="1"/>
</dbReference>
<dbReference type="InterPro" id="IPR003593">
    <property type="entry name" value="AAA+_ATPase"/>
</dbReference>
<evidence type="ECO:0000313" key="6">
    <source>
        <dbReference type="EMBL" id="KIL00021.1"/>
    </source>
</evidence>
<evidence type="ECO:0000259" key="4">
    <source>
        <dbReference type="SMART" id="SM00382"/>
    </source>
</evidence>
<dbReference type="EMBL" id="KN824844">
    <property type="protein sequence ID" value="KIL00021.1"/>
    <property type="molecule type" value="Genomic_DNA"/>
</dbReference>
<feature type="domain" description="Clp ATPase C-terminal" evidence="5">
    <location>
        <begin position="416"/>
        <end position="502"/>
    </location>
</feature>
<evidence type="ECO:0000256" key="2">
    <source>
        <dbReference type="ARBA" id="ARBA00022840"/>
    </source>
</evidence>
<evidence type="ECO:0000256" key="1">
    <source>
        <dbReference type="ARBA" id="ARBA00022741"/>
    </source>
</evidence>
<dbReference type="GO" id="GO:0005524">
    <property type="term" value="F:ATP binding"/>
    <property type="evidence" value="ECO:0007669"/>
    <property type="project" value="UniProtKB-KW"/>
</dbReference>
<dbReference type="InterPro" id="IPR019489">
    <property type="entry name" value="Clp_ATPase_C"/>
</dbReference>
<evidence type="ECO:0008006" key="8">
    <source>
        <dbReference type="Google" id="ProtNLM"/>
    </source>
</evidence>
<dbReference type="SMART" id="SM00382">
    <property type="entry name" value="AAA"/>
    <property type="match status" value="1"/>
</dbReference>
<dbReference type="Pfam" id="PF07724">
    <property type="entry name" value="AAA_2"/>
    <property type="match status" value="1"/>
</dbReference>
<reference evidence="6 7" key="1">
    <citation type="submission" date="2014-04" db="EMBL/GenBank/DDBJ databases">
        <authorList>
            <consortium name="DOE Joint Genome Institute"/>
            <person name="Kuo A."/>
            <person name="Kohler A."/>
            <person name="Jargeat P."/>
            <person name="Nagy L.G."/>
            <person name="Floudas D."/>
            <person name="Copeland A."/>
            <person name="Barry K.W."/>
            <person name="Cichocki N."/>
            <person name="Veneault-Fourrey C."/>
            <person name="LaButti K."/>
            <person name="Lindquist E.A."/>
            <person name="Lipzen A."/>
            <person name="Lundell T."/>
            <person name="Morin E."/>
            <person name="Murat C."/>
            <person name="Sun H."/>
            <person name="Tunlid A."/>
            <person name="Henrissat B."/>
            <person name="Grigoriev I.V."/>
            <person name="Hibbett D.S."/>
            <person name="Martin F."/>
            <person name="Nordberg H.P."/>
            <person name="Cantor M.N."/>
            <person name="Hua S.X."/>
        </authorList>
    </citation>
    <scope>NUCLEOTIDE SEQUENCE [LARGE SCALE GENOMIC DNA]</scope>
    <source>
        <strain evidence="6 7">Ve08.2h10</strain>
    </source>
</reference>
<dbReference type="GO" id="GO:0016887">
    <property type="term" value="F:ATP hydrolysis activity"/>
    <property type="evidence" value="ECO:0007669"/>
    <property type="project" value="InterPro"/>
</dbReference>
<protein>
    <recommendedName>
        <fullName evidence="8">ATP-dependent Clp protease ATP-binding subunit ClpX</fullName>
    </recommendedName>
</protein>
<dbReference type="OrthoDB" id="1721884at2759"/>
<keyword evidence="7" id="KW-1185">Reference proteome</keyword>
<evidence type="ECO:0000313" key="7">
    <source>
        <dbReference type="Proteomes" id="UP000054538"/>
    </source>
</evidence>
<evidence type="ECO:0000259" key="5">
    <source>
        <dbReference type="SMART" id="SM01086"/>
    </source>
</evidence>
<keyword evidence="2" id="KW-0067">ATP-binding</keyword>
<accession>A0A0D0ECV3</accession>
<dbReference type="InParanoid" id="A0A0D0ECV3"/>
<dbReference type="STRING" id="930991.A0A0D0ECV3"/>
<feature type="region of interest" description="Disordered" evidence="3">
    <location>
        <begin position="285"/>
        <end position="322"/>
    </location>
</feature>
<dbReference type="GO" id="GO:0005759">
    <property type="term" value="C:mitochondrial matrix"/>
    <property type="evidence" value="ECO:0007669"/>
    <property type="project" value="TreeGrafter"/>
</dbReference>
<dbReference type="SUPFAM" id="SSF52540">
    <property type="entry name" value="P-loop containing nucleoside triphosphate hydrolases"/>
    <property type="match status" value="1"/>
</dbReference>
<dbReference type="Pfam" id="PF10431">
    <property type="entry name" value="ClpB_D2-small"/>
    <property type="match status" value="1"/>
</dbReference>
<dbReference type="InterPro" id="IPR050052">
    <property type="entry name" value="ATP-dep_Clp_protease_ClpX"/>
</dbReference>
<keyword evidence="1" id="KW-0547">Nucleotide-binding</keyword>
<dbReference type="HOGENOM" id="CLU_014218_1_2_1"/>
<dbReference type="Gene3D" id="1.10.8.60">
    <property type="match status" value="1"/>
</dbReference>
<reference evidence="7" key="2">
    <citation type="submission" date="2015-01" db="EMBL/GenBank/DDBJ databases">
        <title>Evolutionary Origins and Diversification of the Mycorrhizal Mutualists.</title>
        <authorList>
            <consortium name="DOE Joint Genome Institute"/>
            <consortium name="Mycorrhizal Genomics Consortium"/>
            <person name="Kohler A."/>
            <person name="Kuo A."/>
            <person name="Nagy L.G."/>
            <person name="Floudas D."/>
            <person name="Copeland A."/>
            <person name="Barry K.W."/>
            <person name="Cichocki N."/>
            <person name="Veneault-Fourrey C."/>
            <person name="LaButti K."/>
            <person name="Lindquist E.A."/>
            <person name="Lipzen A."/>
            <person name="Lundell T."/>
            <person name="Morin E."/>
            <person name="Murat C."/>
            <person name="Riley R."/>
            <person name="Ohm R."/>
            <person name="Sun H."/>
            <person name="Tunlid A."/>
            <person name="Henrissat B."/>
            <person name="Grigoriev I.V."/>
            <person name="Hibbett D.S."/>
            <person name="Martin F."/>
        </authorList>
    </citation>
    <scope>NUCLEOTIDE SEQUENCE [LARGE SCALE GENOMIC DNA]</scope>
    <source>
        <strain evidence="7">Ve08.2h10</strain>
    </source>
</reference>
<dbReference type="InterPro" id="IPR027417">
    <property type="entry name" value="P-loop_NTPase"/>
</dbReference>
<feature type="domain" description="AAA+ ATPase" evidence="4">
    <location>
        <begin position="172"/>
        <end position="359"/>
    </location>
</feature>
<dbReference type="AlphaFoldDB" id="A0A0D0ECV3"/>
<dbReference type="GO" id="GO:0051603">
    <property type="term" value="P:proteolysis involved in protein catabolic process"/>
    <property type="evidence" value="ECO:0007669"/>
    <property type="project" value="TreeGrafter"/>
</dbReference>
<dbReference type="PANTHER" id="PTHR48102">
    <property type="entry name" value="ATP-DEPENDENT CLP PROTEASE ATP-BINDING SUBUNIT CLPX-LIKE, MITOCHONDRIAL-RELATED"/>
    <property type="match status" value="1"/>
</dbReference>
<proteinExistence type="predicted"/>
<evidence type="ECO:0000256" key="3">
    <source>
        <dbReference type="SAM" id="MobiDB-lite"/>
    </source>
</evidence>
<dbReference type="InterPro" id="IPR003959">
    <property type="entry name" value="ATPase_AAA_core"/>
</dbReference>
<organism evidence="6 7">
    <name type="scientific">Paxillus rubicundulus Ve08.2h10</name>
    <dbReference type="NCBI Taxonomy" id="930991"/>
    <lineage>
        <taxon>Eukaryota</taxon>
        <taxon>Fungi</taxon>
        <taxon>Dikarya</taxon>
        <taxon>Basidiomycota</taxon>
        <taxon>Agaricomycotina</taxon>
        <taxon>Agaricomycetes</taxon>
        <taxon>Agaricomycetidae</taxon>
        <taxon>Boletales</taxon>
        <taxon>Paxilineae</taxon>
        <taxon>Paxillaceae</taxon>
        <taxon>Paxillus</taxon>
    </lineage>
</organism>
<dbReference type="Proteomes" id="UP000054538">
    <property type="component" value="Unassembled WGS sequence"/>
</dbReference>
<gene>
    <name evidence="6" type="ORF">PAXRUDRAFT_822123</name>
</gene>
<dbReference type="PANTHER" id="PTHR48102:SF7">
    <property type="entry name" value="ATP-DEPENDENT CLP PROTEASE ATP-BINDING SUBUNIT CLPX-LIKE, MITOCHONDRIAL"/>
    <property type="match status" value="1"/>
</dbReference>
<dbReference type="Gene3D" id="3.40.50.300">
    <property type="entry name" value="P-loop containing nucleotide triphosphate hydrolases"/>
    <property type="match status" value="1"/>
</dbReference>